<dbReference type="EMBL" id="WKDU01000008">
    <property type="protein sequence ID" value="MCF5152842.1"/>
    <property type="molecule type" value="Genomic_DNA"/>
</dbReference>
<feature type="transmembrane region" description="Helical" evidence="1">
    <location>
        <begin position="51"/>
        <end position="69"/>
    </location>
</feature>
<comment type="caution">
    <text evidence="2">The sequence shown here is derived from an EMBL/GenBank/DDBJ whole genome shotgun (WGS) entry which is preliminary data.</text>
</comment>
<dbReference type="Proteomes" id="UP000814074">
    <property type="component" value="Unassembled WGS sequence"/>
</dbReference>
<evidence type="ECO:0000313" key="2">
    <source>
        <dbReference type="EMBL" id="MCF5152842.1"/>
    </source>
</evidence>
<accession>A0ABS9FME3</accession>
<keyword evidence="3" id="KW-1185">Reference proteome</keyword>
<keyword evidence="1" id="KW-0472">Membrane</keyword>
<reference evidence="2 3" key="1">
    <citation type="submission" date="2019-11" db="EMBL/GenBank/DDBJ databases">
        <title>Epiphytic Pseudomonas syringae from cherry orchards.</title>
        <authorList>
            <person name="Hulin M.T."/>
        </authorList>
    </citation>
    <scope>NUCLEOTIDE SEQUENCE [LARGE SCALE GENOMIC DNA]</scope>
    <source>
        <strain evidence="2 3">PA-6-3B</strain>
    </source>
</reference>
<evidence type="ECO:0000256" key="1">
    <source>
        <dbReference type="SAM" id="Phobius"/>
    </source>
</evidence>
<proteinExistence type="predicted"/>
<keyword evidence="1" id="KW-0812">Transmembrane</keyword>
<name>A0ABS9FME3_9PSED</name>
<sequence>MLEFLHRNPWARSAIPLVLAAIVGVASSSLIVEVAKGNEIYWEEIFKKKSLYILILAIIISVVYQVYIFKEDSSFLKLTSKQFGEVLRAQLVSESAKHCKKLIKEERLDELIVATSKLTKLFEEDKQ</sequence>
<dbReference type="RefSeq" id="WP_120249012.1">
    <property type="nucleotide sequence ID" value="NZ_JAEHTJ010000007.1"/>
</dbReference>
<gene>
    <name evidence="2" type="ORF">GIW47_09440</name>
</gene>
<feature type="transmembrane region" description="Helical" evidence="1">
    <location>
        <begin position="12"/>
        <end position="31"/>
    </location>
</feature>
<protein>
    <submittedName>
        <fullName evidence="2">Uncharacterized protein</fullName>
    </submittedName>
</protein>
<organism evidence="2 3">
    <name type="scientific">Pseudomonas lactis</name>
    <dbReference type="NCBI Taxonomy" id="1615674"/>
    <lineage>
        <taxon>Bacteria</taxon>
        <taxon>Pseudomonadati</taxon>
        <taxon>Pseudomonadota</taxon>
        <taxon>Gammaproteobacteria</taxon>
        <taxon>Pseudomonadales</taxon>
        <taxon>Pseudomonadaceae</taxon>
        <taxon>Pseudomonas</taxon>
    </lineage>
</organism>
<keyword evidence="1" id="KW-1133">Transmembrane helix</keyword>
<evidence type="ECO:0000313" key="3">
    <source>
        <dbReference type="Proteomes" id="UP000814074"/>
    </source>
</evidence>